<dbReference type="RefSeq" id="WP_049833101.1">
    <property type="nucleotide sequence ID" value="NZ_CP012160.1"/>
</dbReference>
<dbReference type="PANTHER" id="PTHR42110">
    <property type="entry name" value="L-ASPARAGINASE, PUTATIVE (AFU_ORTHOLOGUE AFUA_3G11890)-RELATED"/>
    <property type="match status" value="1"/>
</dbReference>
<name>A0A0K0Y153_9RHOB</name>
<dbReference type="Proteomes" id="UP000067444">
    <property type="component" value="Chromosome"/>
</dbReference>
<dbReference type="PATRIC" id="fig|1458307.3.peg.64"/>
<keyword evidence="2" id="KW-1185">Reference proteome</keyword>
<dbReference type="Pfam" id="PF06089">
    <property type="entry name" value="Asparaginase_II"/>
    <property type="match status" value="1"/>
</dbReference>
<proteinExistence type="predicted"/>
<dbReference type="EMBL" id="CP012160">
    <property type="protein sequence ID" value="AKS44632.1"/>
    <property type="molecule type" value="Genomic_DNA"/>
</dbReference>
<dbReference type="AlphaFoldDB" id="A0A0K0Y153"/>
<organism evidence="1 2">
    <name type="scientific">Octadecabacter temperatus</name>
    <dbReference type="NCBI Taxonomy" id="1458307"/>
    <lineage>
        <taxon>Bacteria</taxon>
        <taxon>Pseudomonadati</taxon>
        <taxon>Pseudomonadota</taxon>
        <taxon>Alphaproteobacteria</taxon>
        <taxon>Rhodobacterales</taxon>
        <taxon>Roseobacteraceae</taxon>
        <taxon>Octadecabacter</taxon>
    </lineage>
</organism>
<evidence type="ECO:0000313" key="1">
    <source>
        <dbReference type="EMBL" id="AKS44632.1"/>
    </source>
</evidence>
<dbReference type="OrthoDB" id="9780674at2"/>
<dbReference type="PANTHER" id="PTHR42110:SF1">
    <property type="entry name" value="L-ASPARAGINASE, PUTATIVE (AFU_ORTHOLOGUE AFUA_3G11890)-RELATED"/>
    <property type="match status" value="1"/>
</dbReference>
<evidence type="ECO:0000313" key="2">
    <source>
        <dbReference type="Proteomes" id="UP000067444"/>
    </source>
</evidence>
<reference evidence="1 2" key="1">
    <citation type="journal article" date="2015" name="Genome Announc.">
        <title>Closed Genome Sequence of Octadecabacter temperatus SB1, the First Mesophilic Species of the Genus Octadecabacter.</title>
        <authorList>
            <person name="Voget S."/>
            <person name="Billerbeck S."/>
            <person name="Simon M."/>
            <person name="Daniel R."/>
        </authorList>
    </citation>
    <scope>NUCLEOTIDE SEQUENCE [LARGE SCALE GENOMIC DNA]</scope>
    <source>
        <strain evidence="1 2">SB1</strain>
    </source>
</reference>
<dbReference type="KEGG" id="otm:OSB_00630"/>
<protein>
    <submittedName>
        <fullName evidence="1">L-asparaginase II</fullName>
    </submittedName>
</protein>
<gene>
    <name evidence="1" type="ORF">OSB_00630</name>
</gene>
<accession>A0A0K0Y153</accession>
<dbReference type="STRING" id="1458307.OSB_00630"/>
<sequence length="330" mass="35045">MSNPVDFVELWRGGMLESAHQGHAVVVDEAGEIVHSWGDPHAVTYPRSSAKMLQALPMVESGVADRFGLTVEQLALSCASHSGAAIHTDRVQSWLKDLELDDDAFVCGPQWPADLPARNGLIRDDATPCRYHNNCSGKHCGFLTMTKANGWGPDYVAIDHPLQVGIKQVVEELTQETSPNWGIDGCSAPNHASSILGIGRAMATFAAADDSSTRGSAMVRLRNAMMAHPDLVSNTDRACNALMLAAKGKAAVKTGAEGFFIAILPELKLGVALKIVDGTTRASECAMASILCKLGVLDANDPAVKAYRNPDLKNFAGLVTGDMRPSVALA</sequence>
<dbReference type="InterPro" id="IPR010349">
    <property type="entry name" value="Asparaginase_II"/>
</dbReference>